<dbReference type="InterPro" id="IPR035901">
    <property type="entry name" value="GIY-YIG_endonuc_sf"/>
</dbReference>
<dbReference type="Pfam" id="PF26215">
    <property type="entry name" value="HTH_animal"/>
    <property type="match status" value="1"/>
</dbReference>
<dbReference type="Proteomes" id="UP000694892">
    <property type="component" value="Chromosome 3S"/>
</dbReference>
<gene>
    <name evidence="3" type="ORF">XELAEV_18020151mg</name>
</gene>
<proteinExistence type="predicted"/>
<evidence type="ECO:0000313" key="3">
    <source>
        <dbReference type="EMBL" id="OCT86468.1"/>
    </source>
</evidence>
<dbReference type="InterPro" id="IPR000305">
    <property type="entry name" value="GIY-YIG_endonuc"/>
</dbReference>
<accession>A0A974D6C7</accession>
<dbReference type="EMBL" id="CM004471">
    <property type="protein sequence ID" value="OCT86468.1"/>
    <property type="molecule type" value="Genomic_DNA"/>
</dbReference>
<protein>
    <recommendedName>
        <fullName evidence="5">GIY-YIG domain-containing protein</fullName>
    </recommendedName>
</protein>
<evidence type="ECO:0000313" key="4">
    <source>
        <dbReference type="Proteomes" id="UP000694892"/>
    </source>
</evidence>
<dbReference type="PANTHER" id="PTHR21301:SF13">
    <property type="match status" value="1"/>
</dbReference>
<dbReference type="Pfam" id="PF01541">
    <property type="entry name" value="GIY-YIG"/>
    <property type="match status" value="1"/>
</dbReference>
<evidence type="ECO:0000259" key="1">
    <source>
        <dbReference type="Pfam" id="PF01541"/>
    </source>
</evidence>
<evidence type="ECO:0008006" key="5">
    <source>
        <dbReference type="Google" id="ProtNLM"/>
    </source>
</evidence>
<dbReference type="AlphaFoldDB" id="A0A974D6C7"/>
<dbReference type="SUPFAM" id="SSF82771">
    <property type="entry name" value="GIY-YIG endonuclease"/>
    <property type="match status" value="1"/>
</dbReference>
<dbReference type="CDD" id="cd10442">
    <property type="entry name" value="GIY-YIG_PLEs"/>
    <property type="match status" value="1"/>
</dbReference>
<sequence length="367" mass="42413">MAHKLNQNELNLKFTSEYRPKTIEFLDVKLIVVDKEIQTTIFMKPCSGNTLLHATSCHPKNLVGGIPVGQFLRLRRNCSTDMTFQEQAEDMKERFLDRGYGRKVVDRAYQRARQTERMNLLSVNPMGGKKKKAKQGLSEKVPFVTRYSKQFYMVLDIVKKYIPILYADDDFHKILKGGVNSIPRRSHTLRDHLSPSMYRETNRGDQRNKSFLKAEGSHRCGSSRCITCQHMKISKEFKSTVTNTSFKIRDYINCNTSTVVYLITCLKCQKQYVGCTSRTLKERIREHLSQIKNPKTVEKSNITRHFSRCNGSDSAYFSVQGIEKVRLGSRGGNLAGLLAKRELFWIFYLHTRLPLGLNYEFDVTCFT</sequence>
<dbReference type="InterPro" id="IPR058912">
    <property type="entry name" value="HTH_animal"/>
</dbReference>
<reference evidence="4" key="1">
    <citation type="journal article" date="2016" name="Nature">
        <title>Genome evolution in the allotetraploid frog Xenopus laevis.</title>
        <authorList>
            <person name="Session A.M."/>
            <person name="Uno Y."/>
            <person name="Kwon T."/>
            <person name="Chapman J.A."/>
            <person name="Toyoda A."/>
            <person name="Takahashi S."/>
            <person name="Fukui A."/>
            <person name="Hikosaka A."/>
            <person name="Suzuki A."/>
            <person name="Kondo M."/>
            <person name="van Heeringen S.J."/>
            <person name="Quigley I."/>
            <person name="Heinz S."/>
            <person name="Ogino H."/>
            <person name="Ochi H."/>
            <person name="Hellsten U."/>
            <person name="Lyons J.B."/>
            <person name="Simakov O."/>
            <person name="Putnam N."/>
            <person name="Stites J."/>
            <person name="Kuroki Y."/>
            <person name="Tanaka T."/>
            <person name="Michiue T."/>
            <person name="Watanabe M."/>
            <person name="Bogdanovic O."/>
            <person name="Lister R."/>
            <person name="Georgiou G."/>
            <person name="Paranjpe S.S."/>
            <person name="van Kruijsbergen I."/>
            <person name="Shu S."/>
            <person name="Carlson J."/>
            <person name="Kinoshita T."/>
            <person name="Ohta Y."/>
            <person name="Mawaribuchi S."/>
            <person name="Jenkins J."/>
            <person name="Grimwood J."/>
            <person name="Schmutz J."/>
            <person name="Mitros T."/>
            <person name="Mozaffari S.V."/>
            <person name="Suzuki Y."/>
            <person name="Haramoto Y."/>
            <person name="Yamamoto T.S."/>
            <person name="Takagi C."/>
            <person name="Heald R."/>
            <person name="Miller K."/>
            <person name="Haudenschild C."/>
            <person name="Kitzman J."/>
            <person name="Nakayama T."/>
            <person name="Izutsu Y."/>
            <person name="Robert J."/>
            <person name="Fortriede J."/>
            <person name="Burns K."/>
            <person name="Lotay V."/>
            <person name="Karimi K."/>
            <person name="Yasuoka Y."/>
            <person name="Dichmann D.S."/>
            <person name="Flajnik M.F."/>
            <person name="Houston D.W."/>
            <person name="Shendure J."/>
            <person name="DuPasquier L."/>
            <person name="Vize P.D."/>
            <person name="Zorn A.M."/>
            <person name="Ito M."/>
            <person name="Marcotte E.M."/>
            <person name="Wallingford J.B."/>
            <person name="Ito Y."/>
            <person name="Asashima M."/>
            <person name="Ueno N."/>
            <person name="Matsuda Y."/>
            <person name="Veenstra G.J."/>
            <person name="Fujiyama A."/>
            <person name="Harland R.M."/>
            <person name="Taira M."/>
            <person name="Rokhsar D.S."/>
        </authorList>
    </citation>
    <scope>NUCLEOTIDE SEQUENCE [LARGE SCALE GENOMIC DNA]</scope>
    <source>
        <strain evidence="4">J</strain>
    </source>
</reference>
<dbReference type="PANTHER" id="PTHR21301">
    <property type="entry name" value="REVERSE TRANSCRIPTASE"/>
    <property type="match status" value="1"/>
</dbReference>
<dbReference type="Gene3D" id="3.40.1440.10">
    <property type="entry name" value="GIY-YIG endonuclease"/>
    <property type="match status" value="1"/>
</dbReference>
<organism evidence="3 4">
    <name type="scientific">Xenopus laevis</name>
    <name type="common">African clawed frog</name>
    <dbReference type="NCBI Taxonomy" id="8355"/>
    <lineage>
        <taxon>Eukaryota</taxon>
        <taxon>Metazoa</taxon>
        <taxon>Chordata</taxon>
        <taxon>Craniata</taxon>
        <taxon>Vertebrata</taxon>
        <taxon>Euteleostomi</taxon>
        <taxon>Amphibia</taxon>
        <taxon>Batrachia</taxon>
        <taxon>Anura</taxon>
        <taxon>Pipoidea</taxon>
        <taxon>Pipidae</taxon>
        <taxon>Xenopodinae</taxon>
        <taxon>Xenopus</taxon>
        <taxon>Xenopus</taxon>
    </lineage>
</organism>
<name>A0A974D6C7_XENLA</name>
<evidence type="ECO:0000259" key="2">
    <source>
        <dbReference type="Pfam" id="PF26215"/>
    </source>
</evidence>
<feature type="domain" description="GIY-YIG" evidence="1">
    <location>
        <begin position="259"/>
        <end position="297"/>
    </location>
</feature>
<feature type="domain" description="Helix-turn-helix" evidence="2">
    <location>
        <begin position="51"/>
        <end position="108"/>
    </location>
</feature>